<keyword evidence="2" id="KW-1185">Reference proteome</keyword>
<organism evidence="1 2">
    <name type="scientific">Smallanthus sonchifolius</name>
    <dbReference type="NCBI Taxonomy" id="185202"/>
    <lineage>
        <taxon>Eukaryota</taxon>
        <taxon>Viridiplantae</taxon>
        <taxon>Streptophyta</taxon>
        <taxon>Embryophyta</taxon>
        <taxon>Tracheophyta</taxon>
        <taxon>Spermatophyta</taxon>
        <taxon>Magnoliopsida</taxon>
        <taxon>eudicotyledons</taxon>
        <taxon>Gunneridae</taxon>
        <taxon>Pentapetalae</taxon>
        <taxon>asterids</taxon>
        <taxon>campanulids</taxon>
        <taxon>Asterales</taxon>
        <taxon>Asteraceae</taxon>
        <taxon>Asteroideae</taxon>
        <taxon>Heliantheae alliance</taxon>
        <taxon>Millerieae</taxon>
        <taxon>Smallanthus</taxon>
    </lineage>
</organism>
<dbReference type="EMBL" id="CM042031">
    <property type="protein sequence ID" value="KAI3783449.1"/>
    <property type="molecule type" value="Genomic_DNA"/>
</dbReference>
<protein>
    <submittedName>
        <fullName evidence="1">Uncharacterized protein</fullName>
    </submittedName>
</protein>
<sequence>MDITVTGDATVQTTKLSRRLVLLPYPLEDHINPMLQLASILHSKGFSISILHTRFNAPNPSDHPHFNFVSIPDVAGEKLPVSGTDKLIRLMHYLNDNCLDQIRDCLERLLSEDAGTRVRKRVRVARTTTIWGFLVRVVEGRGYIVKWAPQQEVLAHRSTAGFWTHNGWNSTLESICEGVPMICSPSFGDQLPNARNVIDVWKIGVELENGFERGEIESVIKRLMVDEEGLEMRDRVMSLREKVNICLKKGGSSHSSLEDLVNYIMSC</sequence>
<name>A0ACB9GIV1_9ASTR</name>
<evidence type="ECO:0000313" key="1">
    <source>
        <dbReference type="EMBL" id="KAI3783449.1"/>
    </source>
</evidence>
<gene>
    <name evidence="1" type="ORF">L1987_42531</name>
</gene>
<reference evidence="2" key="1">
    <citation type="journal article" date="2022" name="Mol. Ecol. Resour.">
        <title>The genomes of chicory, endive, great burdock and yacon provide insights into Asteraceae palaeo-polyploidization history and plant inulin production.</title>
        <authorList>
            <person name="Fan W."/>
            <person name="Wang S."/>
            <person name="Wang H."/>
            <person name="Wang A."/>
            <person name="Jiang F."/>
            <person name="Liu H."/>
            <person name="Zhao H."/>
            <person name="Xu D."/>
            <person name="Zhang Y."/>
        </authorList>
    </citation>
    <scope>NUCLEOTIDE SEQUENCE [LARGE SCALE GENOMIC DNA]</scope>
    <source>
        <strain evidence="2">cv. Yunnan</strain>
    </source>
</reference>
<proteinExistence type="predicted"/>
<accession>A0ACB9GIV1</accession>
<reference evidence="1 2" key="2">
    <citation type="journal article" date="2022" name="Mol. Ecol. Resour.">
        <title>The genomes of chicory, endive, great burdock and yacon provide insights into Asteraceae paleo-polyploidization history and plant inulin production.</title>
        <authorList>
            <person name="Fan W."/>
            <person name="Wang S."/>
            <person name="Wang H."/>
            <person name="Wang A."/>
            <person name="Jiang F."/>
            <person name="Liu H."/>
            <person name="Zhao H."/>
            <person name="Xu D."/>
            <person name="Zhang Y."/>
        </authorList>
    </citation>
    <scope>NUCLEOTIDE SEQUENCE [LARGE SCALE GENOMIC DNA]</scope>
    <source>
        <strain evidence="2">cv. Yunnan</strain>
        <tissue evidence="1">Leaves</tissue>
    </source>
</reference>
<evidence type="ECO:0000313" key="2">
    <source>
        <dbReference type="Proteomes" id="UP001056120"/>
    </source>
</evidence>
<comment type="caution">
    <text evidence="1">The sequence shown here is derived from an EMBL/GenBank/DDBJ whole genome shotgun (WGS) entry which is preliminary data.</text>
</comment>
<dbReference type="Proteomes" id="UP001056120">
    <property type="component" value="Linkage Group LG14"/>
</dbReference>